<dbReference type="eggNOG" id="COG4645">
    <property type="taxonomic scope" value="Bacteria"/>
</dbReference>
<dbReference type="InterPro" id="IPR014550">
    <property type="entry name" value="UCP028704_OpgC"/>
</dbReference>
<evidence type="ECO:0008006" key="4">
    <source>
        <dbReference type="Google" id="ProtNLM"/>
    </source>
</evidence>
<keyword evidence="3" id="KW-1185">Reference proteome</keyword>
<dbReference type="EMBL" id="ARYJ01000004">
    <property type="protein sequence ID" value="KCZ89292.1"/>
    <property type="molecule type" value="Genomic_DNA"/>
</dbReference>
<feature type="transmembrane region" description="Helical" evidence="1">
    <location>
        <begin position="368"/>
        <end position="387"/>
    </location>
</feature>
<feature type="transmembrane region" description="Helical" evidence="1">
    <location>
        <begin position="180"/>
        <end position="196"/>
    </location>
</feature>
<dbReference type="Proteomes" id="UP000024816">
    <property type="component" value="Unassembled WGS sequence"/>
</dbReference>
<dbReference type="OrthoDB" id="9775975at2"/>
<feature type="transmembrane region" description="Helical" evidence="1">
    <location>
        <begin position="216"/>
        <end position="236"/>
    </location>
</feature>
<proteinExistence type="predicted"/>
<accession>A0A059FFB3</accession>
<keyword evidence="1" id="KW-0812">Transmembrane</keyword>
<dbReference type="PANTHER" id="PTHR38592:SF3">
    <property type="entry name" value="BLL4819 PROTEIN"/>
    <property type="match status" value="1"/>
</dbReference>
<keyword evidence="1" id="KW-1133">Transmembrane helix</keyword>
<protein>
    <recommendedName>
        <fullName evidence="4">Acyltransferase 3 domain-containing protein</fullName>
    </recommendedName>
</protein>
<feature type="transmembrane region" description="Helical" evidence="1">
    <location>
        <begin position="100"/>
        <end position="120"/>
    </location>
</feature>
<evidence type="ECO:0000313" key="3">
    <source>
        <dbReference type="Proteomes" id="UP000024816"/>
    </source>
</evidence>
<comment type="caution">
    <text evidence="2">The sequence shown here is derived from an EMBL/GenBank/DDBJ whole genome shotgun (WGS) entry which is preliminary data.</text>
</comment>
<feature type="transmembrane region" description="Helical" evidence="1">
    <location>
        <begin position="57"/>
        <end position="79"/>
    </location>
</feature>
<feature type="transmembrane region" description="Helical" evidence="1">
    <location>
        <begin position="257"/>
        <end position="279"/>
    </location>
</feature>
<evidence type="ECO:0000313" key="2">
    <source>
        <dbReference type="EMBL" id="KCZ89292.1"/>
    </source>
</evidence>
<reference evidence="2 3" key="1">
    <citation type="journal article" date="2014" name="Antonie Van Leeuwenhoek">
        <title>Hyphomonas beringensis sp. nov. and Hyphomonas chukchiensis sp. nov., isolated from surface seawater of the Bering Sea and Chukchi Sea.</title>
        <authorList>
            <person name="Li C."/>
            <person name="Lai Q."/>
            <person name="Li G."/>
            <person name="Dong C."/>
            <person name="Wang J."/>
            <person name="Liao Y."/>
            <person name="Shao Z."/>
        </authorList>
    </citation>
    <scope>NUCLEOTIDE SEQUENCE [LARGE SCALE GENOMIC DNA]</scope>
    <source>
        <strain evidence="2 3">VP2</strain>
    </source>
</reference>
<dbReference type="PANTHER" id="PTHR38592">
    <property type="entry name" value="BLL4819 PROTEIN"/>
    <property type="match status" value="1"/>
</dbReference>
<evidence type="ECO:0000256" key="1">
    <source>
        <dbReference type="SAM" id="Phobius"/>
    </source>
</evidence>
<dbReference type="AlphaFoldDB" id="A0A059FFB3"/>
<keyword evidence="1" id="KW-0472">Membrane</keyword>
<dbReference type="STRING" id="1280952.HJA_08342"/>
<feature type="transmembrane region" description="Helical" evidence="1">
    <location>
        <begin position="31"/>
        <end position="51"/>
    </location>
</feature>
<dbReference type="PATRIC" id="fig|1280952.3.peg.1659"/>
<gene>
    <name evidence="2" type="ORF">HJA_08342</name>
</gene>
<feature type="transmembrane region" description="Helical" evidence="1">
    <location>
        <begin position="322"/>
        <end position="348"/>
    </location>
</feature>
<name>A0A059FFB3_9PROT</name>
<dbReference type="Pfam" id="PF10129">
    <property type="entry name" value="OpgC_C"/>
    <property type="match status" value="1"/>
</dbReference>
<feature type="transmembrane region" description="Helical" evidence="1">
    <location>
        <begin position="152"/>
        <end position="173"/>
    </location>
</feature>
<organism evidence="2 3">
    <name type="scientific">Hyphomonas jannaschiana VP2</name>
    <dbReference type="NCBI Taxonomy" id="1280952"/>
    <lineage>
        <taxon>Bacteria</taxon>
        <taxon>Pseudomonadati</taxon>
        <taxon>Pseudomonadota</taxon>
        <taxon>Alphaproteobacteria</taxon>
        <taxon>Hyphomonadales</taxon>
        <taxon>Hyphomonadaceae</taxon>
        <taxon>Hyphomonas</taxon>
    </lineage>
</organism>
<sequence length="398" mass="44281">MTELNSSLWMRASPAPAKAGRLTVLDGARGYLLVMMFVSHLTSVYGTPLFWFHHGEFSAVMDAEFFIPLSGFVCAISYARPFRRDGAGASALAVLKRLRWLYVYQVAVALMVFALVWAAWPDRLINGVAPDFETSAQVQVLQVMTFARQPHYLDILLIYMVLMLFIPVAQLMLFKNRVRLFFGILVTCWLFSRLGLDDQVLNLLYTQGVDTRPYFSLAGFFNPLSYALLFYGGFYLGHRFSEKGLAGFRANVVPVSARYFVIACVIIAGFAIADFLPGVPDYIHSPARDRYSEVALCSTLAIAYAVYFLLNQPALPEPAASLRNLISGIFSLPALVMIGQNSLFFYSLHVVMVYLASYAIADWNFGDNLLAVLGVQIAAVASAFALTDRKKRFLPGLP</sequence>
<feature type="transmembrane region" description="Helical" evidence="1">
    <location>
        <begin position="291"/>
        <end position="310"/>
    </location>
</feature>